<evidence type="ECO:0000256" key="1">
    <source>
        <dbReference type="SAM" id="Phobius"/>
    </source>
</evidence>
<evidence type="ECO:0000313" key="2">
    <source>
        <dbReference type="EMBL" id="GGJ10539.1"/>
    </source>
</evidence>
<sequence length="445" mass="46043">MKAWFPYLPLMTLMAVECAAAGVYFLLSYRRVDEATYRTWLPNVLVGGVLLWAVGLAVGRWLVPTAADPDNLPSRQANAVTGSARWMGGEARRVSAATHAKTPGGWRWIGAPAGAAETWPHVAVARGASLPVGKEGIACVAWSGGVIAVGGYTGGYFTQSVFMLPFPAAGSGGTAGRAPGAAARRGGVAGAAERGETGVLQIAALPQPTHDAAAGIAGGDVYVLGGGQAAPVADVYRIHAGRVSRLPALPRPLSDASAVPWTQDGQAGFLVLGGYDGRVFNTTARWYFVTPHGRLASHAMFQMPVGLRYTALAAGGQEVLWAGGLTPSGAPSTAVFAWRSGTRPRIIARLPVALAKAAAFTWHDFLIVAGGVAADGNPSRVIWAVRLSDGSTRRVGELPVPLADMGYAQWGVLGVLVGGWTGHSMNPYLYRVEVTGRAGAEGGTA</sequence>
<dbReference type="RefSeq" id="WP_188882785.1">
    <property type="nucleotide sequence ID" value="NZ_BMOY01000033.1"/>
</dbReference>
<reference evidence="2" key="1">
    <citation type="journal article" date="2014" name="Int. J. Syst. Evol. Microbiol.">
        <title>Complete genome sequence of Corynebacterium casei LMG S-19264T (=DSM 44701T), isolated from a smear-ripened cheese.</title>
        <authorList>
            <consortium name="US DOE Joint Genome Institute (JGI-PGF)"/>
            <person name="Walter F."/>
            <person name="Albersmeier A."/>
            <person name="Kalinowski J."/>
            <person name="Ruckert C."/>
        </authorList>
    </citation>
    <scope>NUCLEOTIDE SEQUENCE</scope>
    <source>
        <strain evidence="2">JCM 18487</strain>
    </source>
</reference>
<evidence type="ECO:0000313" key="3">
    <source>
        <dbReference type="Proteomes" id="UP000637695"/>
    </source>
</evidence>
<organism evidence="2 3">
    <name type="scientific">Alicyclobacillus cellulosilyticus</name>
    <dbReference type="NCBI Taxonomy" id="1003997"/>
    <lineage>
        <taxon>Bacteria</taxon>
        <taxon>Bacillati</taxon>
        <taxon>Bacillota</taxon>
        <taxon>Bacilli</taxon>
        <taxon>Bacillales</taxon>
        <taxon>Alicyclobacillaceae</taxon>
        <taxon>Alicyclobacillus</taxon>
    </lineage>
</organism>
<dbReference type="EMBL" id="BMOY01000033">
    <property type="protein sequence ID" value="GGJ10539.1"/>
    <property type="molecule type" value="Genomic_DNA"/>
</dbReference>
<gene>
    <name evidence="2" type="ORF">GCM10010885_19690</name>
</gene>
<dbReference type="SUPFAM" id="SSF117281">
    <property type="entry name" value="Kelch motif"/>
    <property type="match status" value="1"/>
</dbReference>
<dbReference type="Gene3D" id="2.120.10.80">
    <property type="entry name" value="Kelch-type beta propeller"/>
    <property type="match status" value="2"/>
</dbReference>
<accession>A0A917KGJ8</accession>
<comment type="caution">
    <text evidence="2">The sequence shown here is derived from an EMBL/GenBank/DDBJ whole genome shotgun (WGS) entry which is preliminary data.</text>
</comment>
<feature type="transmembrane region" description="Helical" evidence="1">
    <location>
        <begin position="6"/>
        <end position="27"/>
    </location>
</feature>
<keyword evidence="1" id="KW-0812">Transmembrane</keyword>
<feature type="transmembrane region" description="Helical" evidence="1">
    <location>
        <begin position="39"/>
        <end position="63"/>
    </location>
</feature>
<reference evidence="2" key="2">
    <citation type="submission" date="2020-09" db="EMBL/GenBank/DDBJ databases">
        <authorList>
            <person name="Sun Q."/>
            <person name="Ohkuma M."/>
        </authorList>
    </citation>
    <scope>NUCLEOTIDE SEQUENCE</scope>
    <source>
        <strain evidence="2">JCM 18487</strain>
    </source>
</reference>
<protein>
    <submittedName>
        <fullName evidence="2">Uncharacterized protein</fullName>
    </submittedName>
</protein>
<dbReference type="InterPro" id="IPR015915">
    <property type="entry name" value="Kelch-typ_b-propeller"/>
</dbReference>
<dbReference type="Proteomes" id="UP000637695">
    <property type="component" value="Unassembled WGS sequence"/>
</dbReference>
<name>A0A917KGJ8_9BACL</name>
<dbReference type="AlphaFoldDB" id="A0A917KGJ8"/>
<proteinExistence type="predicted"/>
<keyword evidence="3" id="KW-1185">Reference proteome</keyword>
<keyword evidence="1" id="KW-0472">Membrane</keyword>
<keyword evidence="1" id="KW-1133">Transmembrane helix</keyword>